<dbReference type="Proteomes" id="UP001499990">
    <property type="component" value="Unassembled WGS sequence"/>
</dbReference>
<reference evidence="7" key="1">
    <citation type="journal article" date="2019" name="Int. J. Syst. Evol. Microbiol.">
        <title>The Global Catalogue of Microorganisms (GCM) 10K type strain sequencing project: providing services to taxonomists for standard genome sequencing and annotation.</title>
        <authorList>
            <consortium name="The Broad Institute Genomics Platform"/>
            <consortium name="The Broad Institute Genome Sequencing Center for Infectious Disease"/>
            <person name="Wu L."/>
            <person name="Ma J."/>
        </authorList>
    </citation>
    <scope>NUCLEOTIDE SEQUENCE [LARGE SCALE GENOMIC DNA]</scope>
    <source>
        <strain evidence="7">JCM 9651</strain>
    </source>
</reference>
<comment type="caution">
    <text evidence="6">The sequence shown here is derived from an EMBL/GenBank/DDBJ whole genome shotgun (WGS) entry which is preliminary data.</text>
</comment>
<accession>A0ABP6S9H3</accession>
<evidence type="ECO:0000256" key="1">
    <source>
        <dbReference type="ARBA" id="ARBA00022676"/>
    </source>
</evidence>
<dbReference type="EMBL" id="BAAAYL010000001">
    <property type="protein sequence ID" value="GAA3371510.1"/>
    <property type="molecule type" value="Genomic_DNA"/>
</dbReference>
<dbReference type="SUPFAM" id="SSF53756">
    <property type="entry name" value="UDP-Glycosyltransferase/glycogen phosphorylase"/>
    <property type="match status" value="1"/>
</dbReference>
<evidence type="ECO:0000259" key="4">
    <source>
        <dbReference type="Pfam" id="PF00534"/>
    </source>
</evidence>
<sequence>MKSHVLYLALGPNRVAAATEHVKELAASGSRVVLAAPDMEEWADAIGELSAVDGVEVVKLAVDGSRAPWQAARKLIGQRSGPLADAELLIAGDAQALPVAWTALRKRPGLAFRLEPYETGGRAAEPADLAVVAPWYPSPNNPYAGAFVQSAVAAVGDRFDKVALYHTEDWGGPAGPKLGDAIKVTANRFRERRDLVPVLDTPEGTLTRVPVPLVRRKGYADAVATQEAALRKALPTGRIEAPVIHAHVGIYGGVLAMRLARPDARIVVTEHATFLTRIFRQPAARRLYAEVLERADAFLCVSDSLRKRIAQEFPKYAKKLQVVPNVIDFDRFTVGGERSPELLRWLYVGRLTPHKGVSELLEAFGKVAQEEPRATLTMVGSGELEEDLLARAEELGLGDRFRVLPPVHPGDVNELMHQYDLLVHASRIETFGMTVVEAVATGLPVLVARSQGPQGTLAGIETAAGALMDVSEDPQVIVDAYHELRERAAELDLPRAREVLQSRYGVEAVAKQLMDVYEGVVPAEEQPVAQDKPAAAESAGPEAAAPAENAEKAEKAEDTPAEPVGRAVVLALTPPKPKRIADFANALVERGVEVTVVTAKTDVWAASQLDARVPVVSIEAAEKKLTVPRAERFVVYRAPRAVLRRARKVAAGRRDAIGPELAVAAAQRAHTKVANAWHKKVFNRGYREVRPQLLSRIARREALPKLDLQQIDHVFVADVNSTVTGWKWAKKHPHLTVTTNLDRETYSTKE</sequence>
<dbReference type="CDD" id="cd03801">
    <property type="entry name" value="GT4_PimA-like"/>
    <property type="match status" value="1"/>
</dbReference>
<dbReference type="InterPro" id="IPR001296">
    <property type="entry name" value="Glyco_trans_1"/>
</dbReference>
<evidence type="ECO:0000256" key="3">
    <source>
        <dbReference type="SAM" id="MobiDB-lite"/>
    </source>
</evidence>
<dbReference type="RefSeq" id="WP_345036172.1">
    <property type="nucleotide sequence ID" value="NZ_BAAAYL010000001.1"/>
</dbReference>
<dbReference type="Gene3D" id="3.40.50.2000">
    <property type="entry name" value="Glycogen Phosphorylase B"/>
    <property type="match status" value="2"/>
</dbReference>
<organism evidence="6 7">
    <name type="scientific">Streptomyces sannanensis</name>
    <dbReference type="NCBI Taxonomy" id="285536"/>
    <lineage>
        <taxon>Bacteria</taxon>
        <taxon>Bacillati</taxon>
        <taxon>Actinomycetota</taxon>
        <taxon>Actinomycetes</taxon>
        <taxon>Kitasatosporales</taxon>
        <taxon>Streptomycetaceae</taxon>
        <taxon>Streptomyces</taxon>
    </lineage>
</organism>
<feature type="domain" description="Glycosyltransferase subfamily 4-like N-terminal" evidence="5">
    <location>
        <begin position="208"/>
        <end position="331"/>
    </location>
</feature>
<evidence type="ECO:0008006" key="8">
    <source>
        <dbReference type="Google" id="ProtNLM"/>
    </source>
</evidence>
<dbReference type="InterPro" id="IPR028098">
    <property type="entry name" value="Glyco_trans_4-like_N"/>
</dbReference>
<evidence type="ECO:0000313" key="7">
    <source>
        <dbReference type="Proteomes" id="UP001499990"/>
    </source>
</evidence>
<evidence type="ECO:0000259" key="5">
    <source>
        <dbReference type="Pfam" id="PF13439"/>
    </source>
</evidence>
<feature type="domain" description="Glycosyl transferase family 1" evidence="4">
    <location>
        <begin position="346"/>
        <end position="482"/>
    </location>
</feature>
<dbReference type="Pfam" id="PF13439">
    <property type="entry name" value="Glyco_transf_4"/>
    <property type="match status" value="1"/>
</dbReference>
<dbReference type="PANTHER" id="PTHR45947:SF3">
    <property type="entry name" value="SULFOQUINOVOSYL TRANSFERASE SQD2"/>
    <property type="match status" value="1"/>
</dbReference>
<feature type="compositionally biased region" description="Basic and acidic residues" evidence="3">
    <location>
        <begin position="549"/>
        <end position="558"/>
    </location>
</feature>
<name>A0ABP6S9H3_9ACTN</name>
<feature type="region of interest" description="Disordered" evidence="3">
    <location>
        <begin position="527"/>
        <end position="561"/>
    </location>
</feature>
<dbReference type="PANTHER" id="PTHR45947">
    <property type="entry name" value="SULFOQUINOVOSYL TRANSFERASE SQD2"/>
    <property type="match status" value="1"/>
</dbReference>
<keyword evidence="2" id="KW-0808">Transferase</keyword>
<evidence type="ECO:0000256" key="2">
    <source>
        <dbReference type="ARBA" id="ARBA00022679"/>
    </source>
</evidence>
<keyword evidence="1" id="KW-0328">Glycosyltransferase</keyword>
<proteinExistence type="predicted"/>
<evidence type="ECO:0000313" key="6">
    <source>
        <dbReference type="EMBL" id="GAA3371510.1"/>
    </source>
</evidence>
<dbReference type="InterPro" id="IPR050194">
    <property type="entry name" value="Glycosyltransferase_grp1"/>
</dbReference>
<gene>
    <name evidence="6" type="ORF">GCM10020367_22470</name>
</gene>
<protein>
    <recommendedName>
        <fullName evidence="8">Glycosyltransferase</fullName>
    </recommendedName>
</protein>
<feature type="compositionally biased region" description="Low complexity" evidence="3">
    <location>
        <begin position="532"/>
        <end position="548"/>
    </location>
</feature>
<dbReference type="Pfam" id="PF00534">
    <property type="entry name" value="Glycos_transf_1"/>
    <property type="match status" value="1"/>
</dbReference>
<keyword evidence="7" id="KW-1185">Reference proteome</keyword>